<dbReference type="PANTHER" id="PTHR11895">
    <property type="entry name" value="TRANSAMIDASE"/>
    <property type="match status" value="1"/>
</dbReference>
<dbReference type="Proteomes" id="UP001363151">
    <property type="component" value="Unassembled WGS sequence"/>
</dbReference>
<evidence type="ECO:0000256" key="1">
    <source>
        <dbReference type="ARBA" id="ARBA00009199"/>
    </source>
</evidence>
<dbReference type="SUPFAM" id="SSF75304">
    <property type="entry name" value="Amidase signature (AS) enzymes"/>
    <property type="match status" value="1"/>
</dbReference>
<reference evidence="3 4" key="1">
    <citation type="submission" date="2024-03" db="EMBL/GenBank/DDBJ databases">
        <title>Aureococcus anophagefferens CCMP1851 and Kratosvirus quantuckense: Draft genome of a second virus-susceptible host strain in the model system.</title>
        <authorList>
            <person name="Chase E."/>
            <person name="Truchon A.R."/>
            <person name="Schepens W."/>
            <person name="Wilhelm S.W."/>
        </authorList>
    </citation>
    <scope>NUCLEOTIDE SEQUENCE [LARGE SCALE GENOMIC DNA]</scope>
    <source>
        <strain evidence="3 4">CCMP1851</strain>
    </source>
</reference>
<dbReference type="InterPro" id="IPR000120">
    <property type="entry name" value="Amidase"/>
</dbReference>
<gene>
    <name evidence="3" type="ORF">SO694_00036018</name>
</gene>
<evidence type="ECO:0000313" key="3">
    <source>
        <dbReference type="EMBL" id="KAK7232861.1"/>
    </source>
</evidence>
<dbReference type="InterPro" id="IPR020556">
    <property type="entry name" value="Amidase_CS"/>
</dbReference>
<feature type="domain" description="Amidase" evidence="2">
    <location>
        <begin position="38"/>
        <end position="459"/>
    </location>
</feature>
<dbReference type="PANTHER" id="PTHR11895:SF151">
    <property type="entry name" value="GLUTAMYL-TRNA(GLN) AMIDOTRANSFERASE SUBUNIT A"/>
    <property type="match status" value="1"/>
</dbReference>
<name>A0ABR1FL50_AURAN</name>
<evidence type="ECO:0000313" key="4">
    <source>
        <dbReference type="Proteomes" id="UP001363151"/>
    </source>
</evidence>
<accession>A0ABR1FL50</accession>
<protein>
    <submittedName>
        <fullName evidence="3">Glutamyl-tRNA(Gln) amidotransferase</fullName>
    </submittedName>
</protein>
<dbReference type="InterPro" id="IPR023631">
    <property type="entry name" value="Amidase_dom"/>
</dbReference>
<keyword evidence="4" id="KW-1185">Reference proteome</keyword>
<comment type="similarity">
    <text evidence="1">Belongs to the amidase family.</text>
</comment>
<dbReference type="Gene3D" id="3.90.1300.10">
    <property type="entry name" value="Amidase signature (AS) domain"/>
    <property type="match status" value="1"/>
</dbReference>
<sequence>MGAGASAPTIAWEPSCLTPSSAELVRAIKTGSKSCVHVVTAALERIDLVEGNNLRACVEVLRESALAQAAAVDAKVKAGGDLGALEGLPVVIKVNIDVAGTLSTASTPGLAEWRPATSAPCVEKLLAAGAIPIAKTNMPEMAVGFTGQSPVHGTCLNPRNAAYNCGGSSSGTAAAVAAGVAACGLGSDTGGSLRGPAALCGVVGFRPSRAGPGRRRAHLGAPRHARPMGANVADVALLDAVVNGEAPVAAPDGLAGVTFGVPRDWLASKGECCDAATRALEAAAAALASAGAAVEDVEGFNDVTRADADRWPLPFLPVPPENCRADLQAYLDGHADDCPLKTVADVQAEMASDFIKATYDPVEGDDLPAKFAARDEGVAKLDGAYRAFFEARGIRALILPTFVGPPGRVDVEGYAGKALGNEYALLFHLNELRVPSLCLPIPSVAHGDTGIPASVLLYGVDDRELLGLALALETALRA</sequence>
<proteinExistence type="inferred from homology"/>
<dbReference type="PROSITE" id="PS00571">
    <property type="entry name" value="AMIDASES"/>
    <property type="match status" value="1"/>
</dbReference>
<dbReference type="EMBL" id="JBBJCI010000365">
    <property type="protein sequence ID" value="KAK7232861.1"/>
    <property type="molecule type" value="Genomic_DNA"/>
</dbReference>
<organism evidence="3 4">
    <name type="scientific">Aureococcus anophagefferens</name>
    <name type="common">Harmful bloom alga</name>
    <dbReference type="NCBI Taxonomy" id="44056"/>
    <lineage>
        <taxon>Eukaryota</taxon>
        <taxon>Sar</taxon>
        <taxon>Stramenopiles</taxon>
        <taxon>Ochrophyta</taxon>
        <taxon>Pelagophyceae</taxon>
        <taxon>Pelagomonadales</taxon>
        <taxon>Pelagomonadaceae</taxon>
        <taxon>Aureococcus</taxon>
    </lineage>
</organism>
<dbReference type="InterPro" id="IPR036928">
    <property type="entry name" value="AS_sf"/>
</dbReference>
<comment type="caution">
    <text evidence="3">The sequence shown here is derived from an EMBL/GenBank/DDBJ whole genome shotgun (WGS) entry which is preliminary data.</text>
</comment>
<evidence type="ECO:0000259" key="2">
    <source>
        <dbReference type="Pfam" id="PF01425"/>
    </source>
</evidence>
<dbReference type="Pfam" id="PF01425">
    <property type="entry name" value="Amidase"/>
    <property type="match status" value="1"/>
</dbReference>